<organism evidence="2 3">
    <name type="scientific">Cyclotella atomus</name>
    <dbReference type="NCBI Taxonomy" id="382360"/>
    <lineage>
        <taxon>Eukaryota</taxon>
        <taxon>Sar</taxon>
        <taxon>Stramenopiles</taxon>
        <taxon>Ochrophyta</taxon>
        <taxon>Bacillariophyta</taxon>
        <taxon>Coscinodiscophyceae</taxon>
        <taxon>Thalassiosirophycidae</taxon>
        <taxon>Stephanodiscales</taxon>
        <taxon>Stephanodiscaceae</taxon>
        <taxon>Cyclotella</taxon>
    </lineage>
</organism>
<feature type="region of interest" description="Disordered" evidence="1">
    <location>
        <begin position="1"/>
        <end position="21"/>
    </location>
</feature>
<reference evidence="2 3" key="1">
    <citation type="submission" date="2024-10" db="EMBL/GenBank/DDBJ databases">
        <title>Updated reference genomes for cyclostephanoid diatoms.</title>
        <authorList>
            <person name="Roberts W.R."/>
            <person name="Alverson A.J."/>
        </authorList>
    </citation>
    <scope>NUCLEOTIDE SEQUENCE [LARGE SCALE GENOMIC DNA]</scope>
    <source>
        <strain evidence="2 3">AJA010-31</strain>
    </source>
</reference>
<evidence type="ECO:0000313" key="2">
    <source>
        <dbReference type="EMBL" id="KAL3784679.1"/>
    </source>
</evidence>
<sequence length="92" mass="9626">MTNEASLNPARDDAISSRPSSVAGMRRTFELLSVTLSYTVIVDGSTSGPVMAIGERDNPLRKQASAAAVAMGPGIPLTMTRTAEESKESADI</sequence>
<comment type="caution">
    <text evidence="2">The sequence shown here is derived from an EMBL/GenBank/DDBJ whole genome shotgun (WGS) entry which is preliminary data.</text>
</comment>
<proteinExistence type="predicted"/>
<dbReference type="Proteomes" id="UP001530400">
    <property type="component" value="Unassembled WGS sequence"/>
</dbReference>
<dbReference type="AlphaFoldDB" id="A0ABD3PAD2"/>
<name>A0ABD3PAD2_9STRA</name>
<protein>
    <submittedName>
        <fullName evidence="2">Uncharacterized protein</fullName>
    </submittedName>
</protein>
<keyword evidence="3" id="KW-1185">Reference proteome</keyword>
<gene>
    <name evidence="2" type="ORF">ACHAWO_004894</name>
</gene>
<dbReference type="EMBL" id="JALLPJ020000718">
    <property type="protein sequence ID" value="KAL3784679.1"/>
    <property type="molecule type" value="Genomic_DNA"/>
</dbReference>
<accession>A0ABD3PAD2</accession>
<evidence type="ECO:0000256" key="1">
    <source>
        <dbReference type="SAM" id="MobiDB-lite"/>
    </source>
</evidence>
<evidence type="ECO:0000313" key="3">
    <source>
        <dbReference type="Proteomes" id="UP001530400"/>
    </source>
</evidence>